<accession>A0A1Y6C977</accession>
<keyword evidence="3" id="KW-1185">Reference proteome</keyword>
<sequence length="115" mass="13003">MRPQSVTTHPFCRGNHDPTEPEGFGQRRSIQTAGPAPRQEQLDEHLNVFAATRAYGEYRQPQAALEHCVSSVLSAAQQPDGMDENQIIQLMNELEQHSQAMLQLFDRMADERSAR</sequence>
<evidence type="ECO:0000256" key="1">
    <source>
        <dbReference type="SAM" id="MobiDB-lite"/>
    </source>
</evidence>
<name>A0A1Y6C977_9NEIS</name>
<proteinExistence type="predicted"/>
<protein>
    <submittedName>
        <fullName evidence="2">Uncharacterized protein</fullName>
    </submittedName>
</protein>
<reference evidence="3" key="1">
    <citation type="submission" date="2017-04" db="EMBL/GenBank/DDBJ databases">
        <authorList>
            <person name="Varghese N."/>
            <person name="Submissions S."/>
        </authorList>
    </citation>
    <scope>NUCLEOTIDE SEQUENCE [LARGE SCALE GENOMIC DNA]</scope>
    <source>
        <strain evidence="3">DSM 22618</strain>
    </source>
</reference>
<dbReference type="EMBL" id="FXAG01000027">
    <property type="protein sequence ID" value="SMF51358.1"/>
    <property type="molecule type" value="Genomic_DNA"/>
</dbReference>
<gene>
    <name evidence="2" type="ORF">SAMN02745746_03685</name>
</gene>
<dbReference type="Proteomes" id="UP000192920">
    <property type="component" value="Unassembled WGS sequence"/>
</dbReference>
<organism evidence="2 3">
    <name type="scientific">Pseudogulbenkiania subflava DSM 22618</name>
    <dbReference type="NCBI Taxonomy" id="1123014"/>
    <lineage>
        <taxon>Bacteria</taxon>
        <taxon>Pseudomonadati</taxon>
        <taxon>Pseudomonadota</taxon>
        <taxon>Betaproteobacteria</taxon>
        <taxon>Neisseriales</taxon>
        <taxon>Chromobacteriaceae</taxon>
        <taxon>Pseudogulbenkiania</taxon>
    </lineage>
</organism>
<evidence type="ECO:0000313" key="3">
    <source>
        <dbReference type="Proteomes" id="UP000192920"/>
    </source>
</evidence>
<dbReference type="RefSeq" id="WP_234986045.1">
    <property type="nucleotide sequence ID" value="NZ_FXAG01000027.1"/>
</dbReference>
<feature type="region of interest" description="Disordered" evidence="1">
    <location>
        <begin position="1"/>
        <end position="40"/>
    </location>
</feature>
<evidence type="ECO:0000313" key="2">
    <source>
        <dbReference type="EMBL" id="SMF51358.1"/>
    </source>
</evidence>
<dbReference type="STRING" id="1123014.SAMN02745746_03685"/>
<dbReference type="AlphaFoldDB" id="A0A1Y6C977"/>